<dbReference type="InterPro" id="IPR039420">
    <property type="entry name" value="WalR-like"/>
</dbReference>
<name>A0A2W1JUU4_9CYAN</name>
<dbReference type="GO" id="GO:0032993">
    <property type="term" value="C:protein-DNA complex"/>
    <property type="evidence" value="ECO:0007669"/>
    <property type="project" value="TreeGrafter"/>
</dbReference>
<protein>
    <submittedName>
        <fullName evidence="8">Regulatory protein LuxO</fullName>
    </submittedName>
</protein>
<dbReference type="CDD" id="cd00156">
    <property type="entry name" value="REC"/>
    <property type="match status" value="1"/>
</dbReference>
<dbReference type="Pfam" id="PF00072">
    <property type="entry name" value="Response_reg"/>
    <property type="match status" value="1"/>
</dbReference>
<evidence type="ECO:0000256" key="2">
    <source>
        <dbReference type="ARBA" id="ARBA00023012"/>
    </source>
</evidence>
<proteinExistence type="predicted"/>
<dbReference type="RefSeq" id="WP_110985308.1">
    <property type="nucleotide sequence ID" value="NZ_CAWNWM010000003.1"/>
</dbReference>
<dbReference type="AlphaFoldDB" id="A0A2W1JUU4"/>
<dbReference type="GO" id="GO:0000976">
    <property type="term" value="F:transcription cis-regulatory region binding"/>
    <property type="evidence" value="ECO:0007669"/>
    <property type="project" value="TreeGrafter"/>
</dbReference>
<keyword evidence="9" id="KW-1185">Reference proteome</keyword>
<keyword evidence="1 6" id="KW-0597">Phosphoprotein</keyword>
<dbReference type="EMBL" id="PQWO01000003">
    <property type="protein sequence ID" value="PZD74252.1"/>
    <property type="molecule type" value="Genomic_DNA"/>
</dbReference>
<keyword evidence="3" id="KW-0805">Transcription regulation</keyword>
<organism evidence="8 9">
    <name type="scientific">Acaryochloris thomasi RCC1774</name>
    <dbReference type="NCBI Taxonomy" id="1764569"/>
    <lineage>
        <taxon>Bacteria</taxon>
        <taxon>Bacillati</taxon>
        <taxon>Cyanobacteriota</taxon>
        <taxon>Cyanophyceae</taxon>
        <taxon>Acaryochloridales</taxon>
        <taxon>Acaryochloridaceae</taxon>
        <taxon>Acaryochloris</taxon>
        <taxon>Acaryochloris thomasi</taxon>
    </lineage>
</organism>
<feature type="modified residue" description="4-aspartylphosphate" evidence="6">
    <location>
        <position position="63"/>
    </location>
</feature>
<evidence type="ECO:0000313" key="8">
    <source>
        <dbReference type="EMBL" id="PZD74252.1"/>
    </source>
</evidence>
<comment type="caution">
    <text evidence="8">The sequence shown here is derived from an EMBL/GenBank/DDBJ whole genome shotgun (WGS) entry which is preliminary data.</text>
</comment>
<dbReference type="GO" id="GO:0000156">
    <property type="term" value="F:phosphorelay response regulator activity"/>
    <property type="evidence" value="ECO:0007669"/>
    <property type="project" value="TreeGrafter"/>
</dbReference>
<dbReference type="GO" id="GO:0006355">
    <property type="term" value="P:regulation of DNA-templated transcription"/>
    <property type="evidence" value="ECO:0007669"/>
    <property type="project" value="TreeGrafter"/>
</dbReference>
<dbReference type="SMART" id="SM00448">
    <property type="entry name" value="REC"/>
    <property type="match status" value="1"/>
</dbReference>
<dbReference type="GO" id="GO:0005829">
    <property type="term" value="C:cytosol"/>
    <property type="evidence" value="ECO:0007669"/>
    <property type="project" value="TreeGrafter"/>
</dbReference>
<dbReference type="PANTHER" id="PTHR48111:SF1">
    <property type="entry name" value="TWO-COMPONENT RESPONSE REGULATOR ORR33"/>
    <property type="match status" value="1"/>
</dbReference>
<keyword evidence="5" id="KW-0804">Transcription</keyword>
<gene>
    <name evidence="8" type="primary">luxO_1</name>
    <name evidence="8" type="ORF">C1752_01342</name>
</gene>
<dbReference type="OrthoDB" id="456622at2"/>
<evidence type="ECO:0000256" key="4">
    <source>
        <dbReference type="ARBA" id="ARBA00023125"/>
    </source>
</evidence>
<reference evidence="8 9" key="1">
    <citation type="journal article" date="2018" name="Sci. Rep.">
        <title>A novel species of the marine cyanobacterium Acaryochloris with a unique pigment content and lifestyle.</title>
        <authorList>
            <person name="Partensky F."/>
            <person name="Six C."/>
            <person name="Ratin M."/>
            <person name="Garczarek L."/>
            <person name="Vaulot D."/>
            <person name="Probert I."/>
            <person name="Calteau A."/>
            <person name="Gourvil P."/>
            <person name="Marie D."/>
            <person name="Grebert T."/>
            <person name="Bouchier C."/>
            <person name="Le Panse S."/>
            <person name="Gachenot M."/>
            <person name="Rodriguez F."/>
            <person name="Garrido J.L."/>
        </authorList>
    </citation>
    <scope>NUCLEOTIDE SEQUENCE [LARGE SCALE GENOMIC DNA]</scope>
    <source>
        <strain evidence="8 9">RCC1774</strain>
    </source>
</reference>
<evidence type="ECO:0000256" key="5">
    <source>
        <dbReference type="ARBA" id="ARBA00023163"/>
    </source>
</evidence>
<dbReference type="SUPFAM" id="SSF52172">
    <property type="entry name" value="CheY-like"/>
    <property type="match status" value="1"/>
</dbReference>
<dbReference type="PANTHER" id="PTHR48111">
    <property type="entry name" value="REGULATOR OF RPOS"/>
    <property type="match status" value="1"/>
</dbReference>
<evidence type="ECO:0000256" key="6">
    <source>
        <dbReference type="PROSITE-ProRule" id="PRU00169"/>
    </source>
</evidence>
<evidence type="ECO:0000259" key="7">
    <source>
        <dbReference type="PROSITE" id="PS50110"/>
    </source>
</evidence>
<keyword evidence="4" id="KW-0238">DNA-binding</keyword>
<dbReference type="PROSITE" id="PS50110">
    <property type="entry name" value="RESPONSE_REGULATORY"/>
    <property type="match status" value="1"/>
</dbReference>
<keyword evidence="2" id="KW-0902">Two-component regulatory system</keyword>
<feature type="domain" description="Response regulatory" evidence="7">
    <location>
        <begin position="11"/>
        <end position="128"/>
    </location>
</feature>
<dbReference type="InterPro" id="IPR011006">
    <property type="entry name" value="CheY-like_superfamily"/>
</dbReference>
<dbReference type="Proteomes" id="UP000248857">
    <property type="component" value="Unassembled WGS sequence"/>
</dbReference>
<evidence type="ECO:0000256" key="3">
    <source>
        <dbReference type="ARBA" id="ARBA00023015"/>
    </source>
</evidence>
<dbReference type="InterPro" id="IPR001789">
    <property type="entry name" value="Sig_transdc_resp-reg_receiver"/>
</dbReference>
<accession>A0A2W1JUU4</accession>
<evidence type="ECO:0000256" key="1">
    <source>
        <dbReference type="ARBA" id="ARBA00022553"/>
    </source>
</evidence>
<sequence length="285" mass="32465">MTTAPIMEPIKLLIIEDDTGDLELLEAYLEPMESEVIEVVVCQWLRDAKQQLESQRFDLILLDLSLPDSRGLDTFRKIQGFAPTVPVVILSGLSDQDLSLQAVRLGAQDYLTKDQVNSQILLRSIHYAVERHRLLLQAGQTERQTQNERDLYLLESLPTQQSTVTAMLYNSASLKASFPDEFQQMVQQYGRLMDLALEKRMFQLGSSLSDQLQAVAENLAFYQVGPRDVIEIHTAAVQTKTADSPSEKTTAYLEESRFLVLELMGYLVAYYRRYCVRVNQPKIKP</sequence>
<evidence type="ECO:0000313" key="9">
    <source>
        <dbReference type="Proteomes" id="UP000248857"/>
    </source>
</evidence>
<dbReference type="Gene3D" id="3.40.50.2300">
    <property type="match status" value="1"/>
</dbReference>